<sequence>ARWPASAAQRAVRGGGRAGPLLLAEDRLHHPAPSPAPGDPAAGEHLHRLLQGHLAG</sequence>
<proteinExistence type="predicted"/>
<accession>A0A6J4I357</accession>
<organism evidence="1">
    <name type="scientific">uncultured Acetobacteraceae bacterium</name>
    <dbReference type="NCBI Taxonomy" id="169975"/>
    <lineage>
        <taxon>Bacteria</taxon>
        <taxon>Pseudomonadati</taxon>
        <taxon>Pseudomonadota</taxon>
        <taxon>Alphaproteobacteria</taxon>
        <taxon>Acetobacterales</taxon>
        <taxon>Acetobacteraceae</taxon>
        <taxon>environmental samples</taxon>
    </lineage>
</organism>
<dbReference type="AlphaFoldDB" id="A0A6J4I357"/>
<feature type="non-terminal residue" evidence="1">
    <location>
        <position position="1"/>
    </location>
</feature>
<protein>
    <submittedName>
        <fullName evidence="1">L-amino acid ABC transporter (Glu/Asp/His/...), permease protein 2 AapM</fullName>
    </submittedName>
</protein>
<name>A0A6J4I357_9PROT</name>
<evidence type="ECO:0000313" key="1">
    <source>
        <dbReference type="EMBL" id="CAA9241097.1"/>
    </source>
</evidence>
<gene>
    <name evidence="1" type="ORF">AVDCRST_MAG04-1623</name>
</gene>
<feature type="non-terminal residue" evidence="1">
    <location>
        <position position="56"/>
    </location>
</feature>
<reference evidence="1" key="1">
    <citation type="submission" date="2020-02" db="EMBL/GenBank/DDBJ databases">
        <authorList>
            <person name="Meier V. D."/>
        </authorList>
    </citation>
    <scope>NUCLEOTIDE SEQUENCE</scope>
    <source>
        <strain evidence="1">AVDCRST_MAG04</strain>
    </source>
</reference>
<dbReference type="EMBL" id="CADCTL010000113">
    <property type="protein sequence ID" value="CAA9241097.1"/>
    <property type="molecule type" value="Genomic_DNA"/>
</dbReference>